<feature type="region of interest" description="Disordered" evidence="1">
    <location>
        <begin position="324"/>
        <end position="395"/>
    </location>
</feature>
<keyword evidence="5" id="KW-1185">Reference proteome</keyword>
<feature type="signal peptide" evidence="3">
    <location>
        <begin position="1"/>
        <end position="23"/>
    </location>
</feature>
<proteinExistence type="predicted"/>
<evidence type="ECO:0000256" key="2">
    <source>
        <dbReference type="SAM" id="Phobius"/>
    </source>
</evidence>
<comment type="caution">
    <text evidence="4">The sequence shown here is derived from an EMBL/GenBank/DDBJ whole genome shotgun (WGS) entry which is preliminary data.</text>
</comment>
<reference evidence="4 5" key="1">
    <citation type="submission" date="2024-03" db="EMBL/GenBank/DDBJ databases">
        <title>Human intestinal bacterial collection.</title>
        <authorList>
            <person name="Pauvert C."/>
            <person name="Hitch T.C.A."/>
            <person name="Clavel T."/>
        </authorList>
    </citation>
    <scope>NUCLEOTIDE SEQUENCE [LARGE SCALE GENOMIC DNA]</scope>
    <source>
        <strain evidence="4 5">CLA-AA-H192</strain>
    </source>
</reference>
<dbReference type="Proteomes" id="UP001491552">
    <property type="component" value="Unassembled WGS sequence"/>
</dbReference>
<sequence length="476" mass="51174">MKRKMSFLVAGLLCLSLCLGAEAAGTVTDTLTVRVGYYGMEQDRYVEVATYHWSELYDALPLHNEAYSFFRSTDDGTYNTVIDSAYGFYLADLLDYAGIYSGDIAVVAFYTRDQSVGFFTSFTYADLFGTQRYYYNDLSAHISPVYDENGTLTGYDGDEAWNDCWTVQPMLALEDSWVSYEIGTEHTAPNYSSLGTGNRFRLLFGQSYPLECRTNQSAKYTHTLFITLQGAPKITEEPPELDGTLGSHSATFQISVGQQALRDALAQYLDIASSDSSVLEITGITVTPDAQYSDLATVTVHYTVHAEGEVELSFGFGGTSIAENRQVTTKQPEEKPTEPTKPAETTPSTEPSEGPGGGPSAPTGGAEPRETTPSVPGPSEAGPSEAAPSEPVEPTAAVDPETIRMYALPDALALQLQGGGQAEAPGAADPIPVTVVTVQPEDDRKLLLLTGAGALALAVLGALCALRYYTRGRRSS</sequence>
<keyword evidence="2" id="KW-1133">Transmembrane helix</keyword>
<evidence type="ECO:0000313" key="4">
    <source>
        <dbReference type="EMBL" id="MEQ2510184.1"/>
    </source>
</evidence>
<feature type="transmembrane region" description="Helical" evidence="2">
    <location>
        <begin position="446"/>
        <end position="469"/>
    </location>
</feature>
<evidence type="ECO:0000313" key="5">
    <source>
        <dbReference type="Proteomes" id="UP001491552"/>
    </source>
</evidence>
<keyword evidence="2" id="KW-0472">Membrane</keyword>
<feature type="chain" id="PRO_5045453496" evidence="3">
    <location>
        <begin position="24"/>
        <end position="476"/>
    </location>
</feature>
<protein>
    <submittedName>
        <fullName evidence="4">Uncharacterized protein</fullName>
    </submittedName>
</protein>
<feature type="compositionally biased region" description="Low complexity" evidence="1">
    <location>
        <begin position="377"/>
        <end position="395"/>
    </location>
</feature>
<keyword evidence="2" id="KW-0812">Transmembrane</keyword>
<name>A0ABV1G440_9FIRM</name>
<organism evidence="4 5">
    <name type="scientific">Faecousia intestinalis</name>
    <dbReference type="NCBI Taxonomy" id="3133167"/>
    <lineage>
        <taxon>Bacteria</taxon>
        <taxon>Bacillati</taxon>
        <taxon>Bacillota</taxon>
        <taxon>Clostridia</taxon>
        <taxon>Eubacteriales</taxon>
        <taxon>Oscillospiraceae</taxon>
        <taxon>Faecousia</taxon>
    </lineage>
</organism>
<dbReference type="EMBL" id="JBBMFF010000135">
    <property type="protein sequence ID" value="MEQ2510184.1"/>
    <property type="molecule type" value="Genomic_DNA"/>
</dbReference>
<gene>
    <name evidence="4" type="ORF">WMO66_02805</name>
</gene>
<evidence type="ECO:0000256" key="3">
    <source>
        <dbReference type="SAM" id="SignalP"/>
    </source>
</evidence>
<dbReference type="RefSeq" id="WP_349134889.1">
    <property type="nucleotide sequence ID" value="NZ_JBBMFF010000135.1"/>
</dbReference>
<feature type="compositionally biased region" description="Low complexity" evidence="1">
    <location>
        <begin position="340"/>
        <end position="353"/>
    </location>
</feature>
<accession>A0ABV1G440</accession>
<keyword evidence="3" id="KW-0732">Signal</keyword>
<evidence type="ECO:0000256" key="1">
    <source>
        <dbReference type="SAM" id="MobiDB-lite"/>
    </source>
</evidence>